<dbReference type="Proteomes" id="UP001362899">
    <property type="component" value="Unassembled WGS sequence"/>
</dbReference>
<keyword evidence="3" id="KW-0698">rRNA processing</keyword>
<dbReference type="InterPro" id="IPR050080">
    <property type="entry name" value="RNase_PH"/>
</dbReference>
<dbReference type="PANTHER" id="PTHR11953">
    <property type="entry name" value="EXOSOME COMPLEX COMPONENT"/>
    <property type="match status" value="1"/>
</dbReference>
<gene>
    <name evidence="7" type="ORF">DASB73_014480</name>
</gene>
<comment type="caution">
    <text evidence="7">The sequence shown here is derived from an EMBL/GenBank/DDBJ whole genome shotgun (WGS) entry which is preliminary data.</text>
</comment>
<protein>
    <submittedName>
        <fullName evidence="7">Exosome non-catalytic core subunit</fullName>
    </submittedName>
</protein>
<evidence type="ECO:0000256" key="4">
    <source>
        <dbReference type="ARBA" id="ARBA00022835"/>
    </source>
</evidence>
<dbReference type="GO" id="GO:0000177">
    <property type="term" value="C:cytoplasmic exosome (RNase complex)"/>
    <property type="evidence" value="ECO:0007669"/>
    <property type="project" value="TreeGrafter"/>
</dbReference>
<dbReference type="GO" id="GO:0034475">
    <property type="term" value="P:U4 snRNA 3'-end processing"/>
    <property type="evidence" value="ECO:0007669"/>
    <property type="project" value="TreeGrafter"/>
</dbReference>
<dbReference type="GO" id="GO:0005730">
    <property type="term" value="C:nucleolus"/>
    <property type="evidence" value="ECO:0007669"/>
    <property type="project" value="UniProtKB-ARBA"/>
</dbReference>
<dbReference type="EMBL" id="BTGC01000003">
    <property type="protein sequence ID" value="GMM50490.1"/>
    <property type="molecule type" value="Genomic_DNA"/>
</dbReference>
<accession>A0AAV5RGH7</accession>
<name>A0AAV5RGH7_STABA</name>
<dbReference type="GO" id="GO:0000467">
    <property type="term" value="P:exonucleolytic trimming to generate mature 3'-end of 5.8S rRNA from tricistronic rRNA transcript (SSU-rRNA, 5.8S rRNA, LSU-rRNA)"/>
    <property type="evidence" value="ECO:0007669"/>
    <property type="project" value="UniProtKB-ARBA"/>
</dbReference>
<dbReference type="InterPro" id="IPR001247">
    <property type="entry name" value="ExoRNase_PH_dom1"/>
</dbReference>
<dbReference type="InterPro" id="IPR020568">
    <property type="entry name" value="Ribosomal_Su5_D2-typ_SF"/>
</dbReference>
<evidence type="ECO:0000259" key="6">
    <source>
        <dbReference type="Pfam" id="PF01138"/>
    </source>
</evidence>
<evidence type="ECO:0000256" key="5">
    <source>
        <dbReference type="ARBA" id="ARBA00023242"/>
    </source>
</evidence>
<dbReference type="Pfam" id="PF01138">
    <property type="entry name" value="RNase_PH"/>
    <property type="match status" value="1"/>
</dbReference>
<dbReference type="InterPro" id="IPR027408">
    <property type="entry name" value="PNPase/RNase_PH_dom_sf"/>
</dbReference>
<evidence type="ECO:0000256" key="1">
    <source>
        <dbReference type="ARBA" id="ARBA00004123"/>
    </source>
</evidence>
<sequence length="213" mass="23691">MNILENSSGSAQRALGEAPLRINIICAVNGPLEAKHRDELPQHASLEVVYRRNIGIPMIRERFIQDRVHSAILSVIKRDAYPRSVIQVVVQALDSCHDADISFYSEISEGINTACLALVNAGIELSALVVAKSYIITDEGEILDLNQPLRKKTIESKHAVAFRIAQNTEPKLVLCESSGPVKDDLFMKMLRKAENDTKLLAEEEFRKTIVDSL</sequence>
<evidence type="ECO:0000313" key="7">
    <source>
        <dbReference type="EMBL" id="GMM50490.1"/>
    </source>
</evidence>
<proteinExistence type="inferred from homology"/>
<dbReference type="Gene3D" id="3.30.230.70">
    <property type="entry name" value="GHMP Kinase, N-terminal domain"/>
    <property type="match status" value="1"/>
</dbReference>
<feature type="domain" description="Exoribonuclease phosphorolytic" evidence="6">
    <location>
        <begin position="2"/>
        <end position="124"/>
    </location>
</feature>
<comment type="subcellular location">
    <subcellularLocation>
        <location evidence="1">Nucleus</location>
    </subcellularLocation>
</comment>
<dbReference type="GO" id="GO:0071028">
    <property type="term" value="P:nuclear mRNA surveillance"/>
    <property type="evidence" value="ECO:0007669"/>
    <property type="project" value="TreeGrafter"/>
</dbReference>
<dbReference type="GO" id="GO:0016075">
    <property type="term" value="P:rRNA catabolic process"/>
    <property type="evidence" value="ECO:0007669"/>
    <property type="project" value="TreeGrafter"/>
</dbReference>
<dbReference type="GO" id="GO:0071051">
    <property type="term" value="P:poly(A)-dependent snoRNA 3'-end processing"/>
    <property type="evidence" value="ECO:0007669"/>
    <property type="project" value="TreeGrafter"/>
</dbReference>
<keyword evidence="4" id="KW-0271">Exosome</keyword>
<dbReference type="AlphaFoldDB" id="A0AAV5RGH7"/>
<dbReference type="GO" id="GO:0071038">
    <property type="term" value="P:TRAMP-dependent tRNA surveillance pathway"/>
    <property type="evidence" value="ECO:0007669"/>
    <property type="project" value="UniProtKB-ARBA"/>
</dbReference>
<reference evidence="7 8" key="1">
    <citation type="journal article" date="2023" name="Elife">
        <title>Identification of key yeast species and microbe-microbe interactions impacting larval growth of Drosophila in the wild.</title>
        <authorList>
            <person name="Mure A."/>
            <person name="Sugiura Y."/>
            <person name="Maeda R."/>
            <person name="Honda K."/>
            <person name="Sakurai N."/>
            <person name="Takahashi Y."/>
            <person name="Watada M."/>
            <person name="Katoh T."/>
            <person name="Gotoh A."/>
            <person name="Gotoh Y."/>
            <person name="Taniguchi I."/>
            <person name="Nakamura K."/>
            <person name="Hayashi T."/>
            <person name="Katayama T."/>
            <person name="Uemura T."/>
            <person name="Hattori Y."/>
        </authorList>
    </citation>
    <scope>NUCLEOTIDE SEQUENCE [LARGE SCALE GENOMIC DNA]</scope>
    <source>
        <strain evidence="7 8">SB-73</strain>
    </source>
</reference>
<dbReference type="PANTHER" id="PTHR11953:SF1">
    <property type="entry name" value="EXOSOME COMPLEX COMPONENT RRP46"/>
    <property type="match status" value="1"/>
</dbReference>
<evidence type="ECO:0000256" key="3">
    <source>
        <dbReference type="ARBA" id="ARBA00022552"/>
    </source>
</evidence>
<dbReference type="GO" id="GO:0000176">
    <property type="term" value="C:nuclear exosome (RNase complex)"/>
    <property type="evidence" value="ECO:0007669"/>
    <property type="project" value="UniProtKB-ARBA"/>
</dbReference>
<organism evidence="7 8">
    <name type="scientific">Starmerella bacillaris</name>
    <name type="common">Yeast</name>
    <name type="synonym">Candida zemplinina</name>
    <dbReference type="NCBI Taxonomy" id="1247836"/>
    <lineage>
        <taxon>Eukaryota</taxon>
        <taxon>Fungi</taxon>
        <taxon>Dikarya</taxon>
        <taxon>Ascomycota</taxon>
        <taxon>Saccharomycotina</taxon>
        <taxon>Dipodascomycetes</taxon>
        <taxon>Dipodascales</taxon>
        <taxon>Trichomonascaceae</taxon>
        <taxon>Starmerella</taxon>
    </lineage>
</organism>
<keyword evidence="8" id="KW-1185">Reference proteome</keyword>
<evidence type="ECO:0000256" key="2">
    <source>
        <dbReference type="ARBA" id="ARBA00006678"/>
    </source>
</evidence>
<keyword evidence="5" id="KW-0539">Nucleus</keyword>
<evidence type="ECO:0000313" key="8">
    <source>
        <dbReference type="Proteomes" id="UP001362899"/>
    </source>
</evidence>
<dbReference type="GO" id="GO:0003723">
    <property type="term" value="F:RNA binding"/>
    <property type="evidence" value="ECO:0007669"/>
    <property type="project" value="TreeGrafter"/>
</dbReference>
<dbReference type="SUPFAM" id="SSF54211">
    <property type="entry name" value="Ribosomal protein S5 domain 2-like"/>
    <property type="match status" value="1"/>
</dbReference>
<comment type="similarity">
    <text evidence="2">Belongs to the RNase PH family.</text>
</comment>